<accession>A0A8J4CEX9</accession>
<reference evidence="2" key="1">
    <citation type="journal article" date="2021" name="Proc. Natl. Acad. Sci. U.S.A.">
        <title>Three genomes in the algal genus Volvox reveal the fate of a haploid sex-determining region after a transition to homothallism.</title>
        <authorList>
            <person name="Yamamoto K."/>
            <person name="Hamaji T."/>
            <person name="Kawai-Toyooka H."/>
            <person name="Matsuzaki R."/>
            <person name="Takahashi F."/>
            <person name="Nishimura Y."/>
            <person name="Kawachi M."/>
            <person name="Noguchi H."/>
            <person name="Minakuchi Y."/>
            <person name="Umen J.G."/>
            <person name="Toyoda A."/>
            <person name="Nozaki H."/>
        </authorList>
    </citation>
    <scope>NUCLEOTIDE SEQUENCE</scope>
    <source>
        <strain evidence="3">NIES-3785</strain>
        <strain evidence="2">NIES-3786</strain>
    </source>
</reference>
<protein>
    <submittedName>
        <fullName evidence="2">Uncharacterized protein</fullName>
    </submittedName>
</protein>
<gene>
    <name evidence="2" type="ORF">Vretifemale_10060</name>
    <name evidence="3" type="ORF">Vretimale_12773</name>
</gene>
<dbReference type="EMBL" id="BNCQ01000028">
    <property type="protein sequence ID" value="GIM08774.1"/>
    <property type="molecule type" value="Genomic_DNA"/>
</dbReference>
<evidence type="ECO:0000256" key="1">
    <source>
        <dbReference type="SAM" id="MobiDB-lite"/>
    </source>
</evidence>
<feature type="compositionally biased region" description="Gly residues" evidence="1">
    <location>
        <begin position="89"/>
        <end position="101"/>
    </location>
</feature>
<evidence type="ECO:0000313" key="4">
    <source>
        <dbReference type="Proteomes" id="UP000747110"/>
    </source>
</evidence>
<sequence length="108" mass="10659">MQWVEEAIMAGGKACDTALVVAFNHGWDVMGGLGGAAFASSEVEQKELQAAIKAAEIAKKMSKLACGGMHPHAWSSTSGKSAGMSNARGNGGGGGGAGTRGIVGAQAP</sequence>
<dbReference type="AlphaFoldDB" id="A0A8J4CEX9"/>
<dbReference type="Proteomes" id="UP000722791">
    <property type="component" value="Unassembled WGS sequence"/>
</dbReference>
<keyword evidence="4" id="KW-1185">Reference proteome</keyword>
<organism evidence="2 4">
    <name type="scientific">Volvox reticuliferus</name>
    <dbReference type="NCBI Taxonomy" id="1737510"/>
    <lineage>
        <taxon>Eukaryota</taxon>
        <taxon>Viridiplantae</taxon>
        <taxon>Chlorophyta</taxon>
        <taxon>core chlorophytes</taxon>
        <taxon>Chlorophyceae</taxon>
        <taxon>CS clade</taxon>
        <taxon>Chlamydomonadales</taxon>
        <taxon>Volvocaceae</taxon>
        <taxon>Volvox</taxon>
    </lineage>
</organism>
<name>A0A8J4CEX9_9CHLO</name>
<evidence type="ECO:0000313" key="2">
    <source>
        <dbReference type="EMBL" id="GIL81160.1"/>
    </source>
</evidence>
<dbReference type="EMBL" id="BNCP01000020">
    <property type="protein sequence ID" value="GIL81160.1"/>
    <property type="molecule type" value="Genomic_DNA"/>
</dbReference>
<feature type="region of interest" description="Disordered" evidence="1">
    <location>
        <begin position="75"/>
        <end position="108"/>
    </location>
</feature>
<proteinExistence type="predicted"/>
<comment type="caution">
    <text evidence="2">The sequence shown here is derived from an EMBL/GenBank/DDBJ whole genome shotgun (WGS) entry which is preliminary data.</text>
</comment>
<dbReference type="Proteomes" id="UP000747110">
    <property type="component" value="Unassembled WGS sequence"/>
</dbReference>
<evidence type="ECO:0000313" key="3">
    <source>
        <dbReference type="EMBL" id="GIM08774.1"/>
    </source>
</evidence>